<comment type="caution">
    <text evidence="1">The sequence shown here is derived from an EMBL/GenBank/DDBJ whole genome shotgun (WGS) entry which is preliminary data.</text>
</comment>
<name>A0A0R1SH48_9LACO</name>
<organism evidence="1 2">
    <name type="scientific">Lentilactobacillus diolivorans DSM 14421</name>
    <dbReference type="NCBI Taxonomy" id="1423739"/>
    <lineage>
        <taxon>Bacteria</taxon>
        <taxon>Bacillati</taxon>
        <taxon>Bacillota</taxon>
        <taxon>Bacilli</taxon>
        <taxon>Lactobacillales</taxon>
        <taxon>Lactobacillaceae</taxon>
        <taxon>Lentilactobacillus</taxon>
    </lineage>
</organism>
<protein>
    <submittedName>
        <fullName evidence="1">Uncharacterized protein</fullName>
    </submittedName>
</protein>
<evidence type="ECO:0000313" key="1">
    <source>
        <dbReference type="EMBL" id="KRL68615.1"/>
    </source>
</evidence>
<accession>A0A0R1SH48</accession>
<proteinExistence type="predicted"/>
<dbReference type="RefSeq" id="WP_057864048.1">
    <property type="nucleotide sequence ID" value="NZ_AZEY01000023.1"/>
</dbReference>
<dbReference type="InterPro" id="IPR027417">
    <property type="entry name" value="P-loop_NTPase"/>
</dbReference>
<dbReference type="Proteomes" id="UP000052013">
    <property type="component" value="Unassembled WGS sequence"/>
</dbReference>
<dbReference type="PATRIC" id="fig|1423739.3.peg.2530"/>
<dbReference type="Gene3D" id="3.40.50.300">
    <property type="entry name" value="P-loop containing nucleotide triphosphate hydrolases"/>
    <property type="match status" value="1"/>
</dbReference>
<dbReference type="AlphaFoldDB" id="A0A0R1SH48"/>
<sequence>MQNKQLFIGIWDQRDEYGSIRDTGGIIREKSGKLLFNVKILNELSNNQYHDMEIHVYPQELEKIGFDKILTTNEMAEELPKWVFTFNLEIKKEPRDNVFATNVKRLPRNNDFQDMDKFELVPVFHKTEDILDFKAFNHALLNGSAVEFNDAQLLNDDESFAIFQSDGEVDNSDTDRIYENLIIHDIQNQYITYDVPSENTAITERDWNKRDWIDAIYEVEDLNLAFIPSRYLMAKKLEKIAPKTEELVNTVSDSENVVKSKPEGDRALEYRLIDRFIKITKSPDYDLTFNLLDLLNFHNSIKSNTFTILAGLSGTGKSKIASAYAEAIGILSNNDSNSDQFNLVSVRPFWQDDADLLGYVDTLSNNYHPGDSGLVDTLIAANKNPDKIYMVLLDEMNLAKVEHYFSQFLSVLEMKQGRERNIKLYDKSLERRLYNSDKYPSQINIGSNVKFVGTMNTDESTFQLSDKLLDRASIISLEIIPFMDKQPALQVDSSSFSEITLDQYNNMKADHSELSKEELTFFWKFDQLIEKHLPNVGLGWRVLNSIKVFLANVPNYKEFDRKVALDYQVAQRILPKVRGTESMLKDLLTLNTSSDDKKGQIVQLLDTYSEMSNFELSKRILSKKELELKVNGFVR</sequence>
<dbReference type="STRING" id="1423739.FC85_GL002433"/>
<reference evidence="1 2" key="1">
    <citation type="journal article" date="2015" name="Genome Announc.">
        <title>Expanding the biotechnology potential of lactobacilli through comparative genomics of 213 strains and associated genera.</title>
        <authorList>
            <person name="Sun Z."/>
            <person name="Harris H.M."/>
            <person name="McCann A."/>
            <person name="Guo C."/>
            <person name="Argimon S."/>
            <person name="Zhang W."/>
            <person name="Yang X."/>
            <person name="Jeffery I.B."/>
            <person name="Cooney J.C."/>
            <person name="Kagawa T.F."/>
            <person name="Liu W."/>
            <person name="Song Y."/>
            <person name="Salvetti E."/>
            <person name="Wrobel A."/>
            <person name="Rasinkangas P."/>
            <person name="Parkhill J."/>
            <person name="Rea M.C."/>
            <person name="O'Sullivan O."/>
            <person name="Ritari J."/>
            <person name="Douillard F.P."/>
            <person name="Paul Ross R."/>
            <person name="Yang R."/>
            <person name="Briner A.E."/>
            <person name="Felis G.E."/>
            <person name="de Vos W.M."/>
            <person name="Barrangou R."/>
            <person name="Klaenhammer T.R."/>
            <person name="Caufield P.W."/>
            <person name="Cui Y."/>
            <person name="Zhang H."/>
            <person name="O'Toole P.W."/>
        </authorList>
    </citation>
    <scope>NUCLEOTIDE SEQUENCE [LARGE SCALE GENOMIC DNA]</scope>
    <source>
        <strain evidence="1 2">DSM 14421</strain>
    </source>
</reference>
<gene>
    <name evidence="1" type="ORF">FC85_GL002433</name>
</gene>
<dbReference type="SUPFAM" id="SSF52540">
    <property type="entry name" value="P-loop containing nucleoside triphosphate hydrolases"/>
    <property type="match status" value="1"/>
</dbReference>
<dbReference type="EMBL" id="AZEY01000023">
    <property type="protein sequence ID" value="KRL68615.1"/>
    <property type="molecule type" value="Genomic_DNA"/>
</dbReference>
<evidence type="ECO:0000313" key="2">
    <source>
        <dbReference type="Proteomes" id="UP000052013"/>
    </source>
</evidence>